<dbReference type="EMBL" id="JAJSOF020000043">
    <property type="protein sequence ID" value="KAJ4425376.1"/>
    <property type="molecule type" value="Genomic_DNA"/>
</dbReference>
<reference evidence="1 2" key="1">
    <citation type="journal article" date="2022" name="Allergy">
        <title>Genome assembly and annotation of Periplaneta americana reveal a comprehensive cockroach allergen profile.</title>
        <authorList>
            <person name="Wang L."/>
            <person name="Xiong Q."/>
            <person name="Saelim N."/>
            <person name="Wang L."/>
            <person name="Nong W."/>
            <person name="Wan A.T."/>
            <person name="Shi M."/>
            <person name="Liu X."/>
            <person name="Cao Q."/>
            <person name="Hui J.H.L."/>
            <person name="Sookrung N."/>
            <person name="Leung T.F."/>
            <person name="Tungtrongchitr A."/>
            <person name="Tsui S.K.W."/>
        </authorList>
    </citation>
    <scope>NUCLEOTIDE SEQUENCE [LARGE SCALE GENOMIC DNA]</scope>
    <source>
        <strain evidence="1">PWHHKU_190912</strain>
    </source>
</reference>
<protein>
    <submittedName>
        <fullName evidence="1">Uncharacterized protein</fullName>
    </submittedName>
</protein>
<name>A0ABQ8RUP6_PERAM</name>
<dbReference type="Proteomes" id="UP001148838">
    <property type="component" value="Unassembled WGS sequence"/>
</dbReference>
<comment type="caution">
    <text evidence="1">The sequence shown here is derived from an EMBL/GenBank/DDBJ whole genome shotgun (WGS) entry which is preliminary data.</text>
</comment>
<proteinExistence type="predicted"/>
<sequence>MDVIKAELEVHPLFPETSDHTDEHEKKPVLEERNHVDQHVTGIKEEYVDQSHDLTSEIKFEEDPVPITFPMVKREPEEERSEFSEEPRAEVMAEDEVFAERDAIRDRRCALRQFEIHPTQENFVQFKRLRAKARRTVCDAKKTSWTNYVNSMKRNVPSNIVWDKVRRIMGKRSCAIPGILNNGVTTTSPIEIAEIFSTSFAQISSSNNYSPEFLKIEDAAEKRNLNFI</sequence>
<evidence type="ECO:0000313" key="1">
    <source>
        <dbReference type="EMBL" id="KAJ4425376.1"/>
    </source>
</evidence>
<evidence type="ECO:0000313" key="2">
    <source>
        <dbReference type="Proteomes" id="UP001148838"/>
    </source>
</evidence>
<keyword evidence="2" id="KW-1185">Reference proteome</keyword>
<organism evidence="1 2">
    <name type="scientific">Periplaneta americana</name>
    <name type="common">American cockroach</name>
    <name type="synonym">Blatta americana</name>
    <dbReference type="NCBI Taxonomy" id="6978"/>
    <lineage>
        <taxon>Eukaryota</taxon>
        <taxon>Metazoa</taxon>
        <taxon>Ecdysozoa</taxon>
        <taxon>Arthropoda</taxon>
        <taxon>Hexapoda</taxon>
        <taxon>Insecta</taxon>
        <taxon>Pterygota</taxon>
        <taxon>Neoptera</taxon>
        <taxon>Polyneoptera</taxon>
        <taxon>Dictyoptera</taxon>
        <taxon>Blattodea</taxon>
        <taxon>Blattoidea</taxon>
        <taxon>Blattidae</taxon>
        <taxon>Blattinae</taxon>
        <taxon>Periplaneta</taxon>
    </lineage>
</organism>
<accession>A0ABQ8RUP6</accession>
<gene>
    <name evidence="1" type="ORF">ANN_27991</name>
</gene>